<evidence type="ECO:0000256" key="2">
    <source>
        <dbReference type="ARBA" id="ARBA00022741"/>
    </source>
</evidence>
<dbReference type="PANTHER" id="PTHR11909">
    <property type="entry name" value="CASEIN KINASE-RELATED"/>
    <property type="match status" value="1"/>
</dbReference>
<proteinExistence type="predicted"/>
<dbReference type="EMBL" id="MN739929">
    <property type="protein sequence ID" value="QHT78206.1"/>
    <property type="molecule type" value="Genomic_DNA"/>
</dbReference>
<dbReference type="GO" id="GO:0005524">
    <property type="term" value="F:ATP binding"/>
    <property type="evidence" value="ECO:0007669"/>
    <property type="project" value="UniProtKB-KW"/>
</dbReference>
<dbReference type="InterPro" id="IPR000719">
    <property type="entry name" value="Prot_kinase_dom"/>
</dbReference>
<evidence type="ECO:0000259" key="4">
    <source>
        <dbReference type="PROSITE" id="PS50011"/>
    </source>
</evidence>
<reference evidence="5" key="1">
    <citation type="journal article" date="2020" name="Nature">
        <title>Giant virus diversity and host interactions through global metagenomics.</title>
        <authorList>
            <person name="Schulz F."/>
            <person name="Roux S."/>
            <person name="Paez-Espino D."/>
            <person name="Jungbluth S."/>
            <person name="Walsh D.A."/>
            <person name="Denef V.J."/>
            <person name="McMahon K.D."/>
            <person name="Konstantinidis K.T."/>
            <person name="Eloe-Fadrosh E.A."/>
            <person name="Kyrpides N.C."/>
            <person name="Woyke T."/>
        </authorList>
    </citation>
    <scope>NUCLEOTIDE SEQUENCE</scope>
    <source>
        <strain evidence="5">GVMAG-M-3300023179-91</strain>
    </source>
</reference>
<dbReference type="PROSITE" id="PS50011">
    <property type="entry name" value="PROTEIN_KINASE_DOM"/>
    <property type="match status" value="1"/>
</dbReference>
<organism evidence="5">
    <name type="scientific">viral metagenome</name>
    <dbReference type="NCBI Taxonomy" id="1070528"/>
    <lineage>
        <taxon>unclassified sequences</taxon>
        <taxon>metagenomes</taxon>
        <taxon>organismal metagenomes</taxon>
    </lineage>
</organism>
<dbReference type="SMART" id="SM00220">
    <property type="entry name" value="S_TKc"/>
    <property type="match status" value="1"/>
</dbReference>
<protein>
    <recommendedName>
        <fullName evidence="1">non-specific serine/threonine protein kinase</fullName>
        <ecNumber evidence="1">2.7.11.1</ecNumber>
    </recommendedName>
</protein>
<evidence type="ECO:0000256" key="3">
    <source>
        <dbReference type="ARBA" id="ARBA00022840"/>
    </source>
</evidence>
<dbReference type="Gene3D" id="1.10.510.10">
    <property type="entry name" value="Transferase(Phosphotransferase) domain 1"/>
    <property type="match status" value="1"/>
</dbReference>
<feature type="domain" description="Protein kinase" evidence="4">
    <location>
        <begin position="9"/>
        <end position="273"/>
    </location>
</feature>
<dbReference type="InterPro" id="IPR011009">
    <property type="entry name" value="Kinase-like_dom_sf"/>
</dbReference>
<dbReference type="SUPFAM" id="SSF56112">
    <property type="entry name" value="Protein kinase-like (PK-like)"/>
    <property type="match status" value="1"/>
</dbReference>
<name>A0A6C0HDG8_9ZZZZ</name>
<accession>A0A6C0HDG8</accession>
<sequence>MDSTIANKYKLIEPIGKGAFGYIYKASNIRNRQLVALKIEPLSAETKMLKNETKIYQYLNGQEGIPQVLWFGVDDTNFYMAMELLGPSLQTVRENSKPFSLEIAVSLTINMLKRLECIHKKGLIHRDVKPDNFLFGLGEKSKQLHLIDFGFCKKYLLEDGITHIPLRENRSIIGTPNFVSINVHDGYEPSRRDDLESLAYIFLYLTRENLEWNNYSIQQGDYINMNNKMRANKMKTMTEDDTPKIIKKYFEYCRFLKFDETPDYNYLTSLLLK</sequence>
<dbReference type="CDD" id="cd14016">
    <property type="entry name" value="STKc_CK1"/>
    <property type="match status" value="1"/>
</dbReference>
<evidence type="ECO:0000313" key="5">
    <source>
        <dbReference type="EMBL" id="QHT78206.1"/>
    </source>
</evidence>
<dbReference type="Pfam" id="PF00069">
    <property type="entry name" value="Pkinase"/>
    <property type="match status" value="1"/>
</dbReference>
<dbReference type="PROSITE" id="PS00108">
    <property type="entry name" value="PROTEIN_KINASE_ST"/>
    <property type="match status" value="1"/>
</dbReference>
<keyword evidence="2" id="KW-0547">Nucleotide-binding</keyword>
<dbReference type="AlphaFoldDB" id="A0A6C0HDG8"/>
<dbReference type="InterPro" id="IPR050235">
    <property type="entry name" value="CK1_Ser-Thr_kinase"/>
</dbReference>
<keyword evidence="3" id="KW-0067">ATP-binding</keyword>
<dbReference type="PROSITE" id="PS00107">
    <property type="entry name" value="PROTEIN_KINASE_ATP"/>
    <property type="match status" value="1"/>
</dbReference>
<dbReference type="InterPro" id="IPR017441">
    <property type="entry name" value="Protein_kinase_ATP_BS"/>
</dbReference>
<evidence type="ECO:0000256" key="1">
    <source>
        <dbReference type="ARBA" id="ARBA00012513"/>
    </source>
</evidence>
<dbReference type="InterPro" id="IPR008271">
    <property type="entry name" value="Ser/Thr_kinase_AS"/>
</dbReference>
<dbReference type="GO" id="GO:0004674">
    <property type="term" value="F:protein serine/threonine kinase activity"/>
    <property type="evidence" value="ECO:0007669"/>
    <property type="project" value="UniProtKB-EC"/>
</dbReference>
<dbReference type="EC" id="2.7.11.1" evidence="1"/>